<evidence type="ECO:0000256" key="5">
    <source>
        <dbReference type="ARBA" id="ARBA00022553"/>
    </source>
</evidence>
<evidence type="ECO:0000256" key="10">
    <source>
        <dbReference type="ARBA" id="ARBA00022840"/>
    </source>
</evidence>
<dbReference type="AlphaFoldDB" id="A0AA37SUG8"/>
<proteinExistence type="predicted"/>
<evidence type="ECO:0000256" key="1">
    <source>
        <dbReference type="ARBA" id="ARBA00000085"/>
    </source>
</evidence>
<keyword evidence="7 14" id="KW-0812">Transmembrane</keyword>
<sequence>MQITPHRAAFIAQWQSNETNYRLDIVNAEDIPLPQQLLTQIKTGESLLLESDENLSFHYYLPKTDEIFTLKIPNASVVHNNDRSVNYLFTSLFYFALVFIVLAWAYPLIIRLIKLRNATFLFGKGNLSQRIKPSRFSYISDIENDFNNMANKIESLVADIKMLSGAVSHDLRTPLARIQLGIDTLSEEDNPVERRKYEKKITQNIAEMTTLVETLLQYARLEQNMLSLGRCTIELNAFLTQCQESFDLDNTECSIKTSGKPTFIDADSRYLKMAVNNVLSNAVKYGNGRIQITVENIGNSAGIAIADNGNGIPTHKRQTVLKPFVRGDTSHSTGYGFGLAVVKRIIEWHDGSIEISESNTLGGAKVVIEFDTAK</sequence>
<feature type="transmembrane region" description="Helical" evidence="14">
    <location>
        <begin position="87"/>
        <end position="106"/>
    </location>
</feature>
<evidence type="ECO:0000256" key="7">
    <source>
        <dbReference type="ARBA" id="ARBA00022692"/>
    </source>
</evidence>
<keyword evidence="13 14" id="KW-0472">Membrane</keyword>
<keyword evidence="9" id="KW-0418">Kinase</keyword>
<dbReference type="CDD" id="cd00082">
    <property type="entry name" value="HisKA"/>
    <property type="match status" value="1"/>
</dbReference>
<dbReference type="SUPFAM" id="SSF47384">
    <property type="entry name" value="Homodimeric domain of signal transducing histidine kinase"/>
    <property type="match status" value="1"/>
</dbReference>
<comment type="catalytic activity">
    <reaction evidence="1">
        <text>ATP + protein L-histidine = ADP + protein N-phospho-L-histidine.</text>
        <dbReference type="EC" id="2.7.13.3"/>
    </reaction>
</comment>
<dbReference type="GO" id="GO:0005524">
    <property type="term" value="F:ATP binding"/>
    <property type="evidence" value="ECO:0007669"/>
    <property type="project" value="UniProtKB-KW"/>
</dbReference>
<evidence type="ECO:0000256" key="2">
    <source>
        <dbReference type="ARBA" id="ARBA00004651"/>
    </source>
</evidence>
<reference evidence="16" key="1">
    <citation type="journal article" date="2014" name="Int. J. Syst. Evol. Microbiol.">
        <title>Complete genome sequence of Corynebacterium casei LMG S-19264T (=DSM 44701T), isolated from a smear-ripened cheese.</title>
        <authorList>
            <consortium name="US DOE Joint Genome Institute (JGI-PGF)"/>
            <person name="Walter F."/>
            <person name="Albersmeier A."/>
            <person name="Kalinowski J."/>
            <person name="Ruckert C."/>
        </authorList>
    </citation>
    <scope>NUCLEOTIDE SEQUENCE</scope>
    <source>
        <strain evidence="16">NBRC 110023</strain>
    </source>
</reference>
<dbReference type="Pfam" id="PF02518">
    <property type="entry name" value="HATPase_c"/>
    <property type="match status" value="1"/>
</dbReference>
<evidence type="ECO:0000256" key="9">
    <source>
        <dbReference type="ARBA" id="ARBA00022777"/>
    </source>
</evidence>
<keyword evidence="6" id="KW-0808">Transferase</keyword>
<organism evidence="16 17">
    <name type="scientific">Agaribacter marinus</name>
    <dbReference type="NCBI Taxonomy" id="1431249"/>
    <lineage>
        <taxon>Bacteria</taxon>
        <taxon>Pseudomonadati</taxon>
        <taxon>Pseudomonadota</taxon>
        <taxon>Gammaproteobacteria</taxon>
        <taxon>Alteromonadales</taxon>
        <taxon>Alteromonadaceae</taxon>
        <taxon>Agaribacter</taxon>
    </lineage>
</organism>
<evidence type="ECO:0000259" key="15">
    <source>
        <dbReference type="PROSITE" id="PS50109"/>
    </source>
</evidence>
<dbReference type="SMART" id="SM00388">
    <property type="entry name" value="HisKA"/>
    <property type="match status" value="1"/>
</dbReference>
<protein>
    <recommendedName>
        <fullName evidence="3">histidine kinase</fullName>
        <ecNumber evidence="3">2.7.13.3</ecNumber>
    </recommendedName>
</protein>
<dbReference type="EMBL" id="BSOT01000005">
    <property type="protein sequence ID" value="GLR69472.1"/>
    <property type="molecule type" value="Genomic_DNA"/>
</dbReference>
<dbReference type="SUPFAM" id="SSF55874">
    <property type="entry name" value="ATPase domain of HSP90 chaperone/DNA topoisomerase II/histidine kinase"/>
    <property type="match status" value="1"/>
</dbReference>
<evidence type="ECO:0000256" key="13">
    <source>
        <dbReference type="ARBA" id="ARBA00023136"/>
    </source>
</evidence>
<dbReference type="PANTHER" id="PTHR45528">
    <property type="entry name" value="SENSOR HISTIDINE KINASE CPXA"/>
    <property type="match status" value="1"/>
</dbReference>
<dbReference type="InterPro" id="IPR003594">
    <property type="entry name" value="HATPase_dom"/>
</dbReference>
<keyword evidence="5" id="KW-0597">Phosphoprotein</keyword>
<name>A0AA37SUG8_9ALTE</name>
<comment type="subcellular location">
    <subcellularLocation>
        <location evidence="2">Cell membrane</location>
        <topology evidence="2">Multi-pass membrane protein</topology>
    </subcellularLocation>
</comment>
<dbReference type="InterPro" id="IPR036890">
    <property type="entry name" value="HATPase_C_sf"/>
</dbReference>
<dbReference type="SMART" id="SM00387">
    <property type="entry name" value="HATPase_c"/>
    <property type="match status" value="1"/>
</dbReference>
<gene>
    <name evidence="16" type="ORF">GCM10007852_03800</name>
</gene>
<dbReference type="RefSeq" id="WP_284215802.1">
    <property type="nucleotide sequence ID" value="NZ_BSOT01000005.1"/>
</dbReference>
<keyword evidence="11 14" id="KW-1133">Transmembrane helix</keyword>
<dbReference type="Gene3D" id="3.30.565.10">
    <property type="entry name" value="Histidine kinase-like ATPase, C-terminal domain"/>
    <property type="match status" value="1"/>
</dbReference>
<comment type="caution">
    <text evidence="16">The sequence shown here is derived from an EMBL/GenBank/DDBJ whole genome shotgun (WGS) entry which is preliminary data.</text>
</comment>
<dbReference type="Gene3D" id="1.10.287.130">
    <property type="match status" value="1"/>
</dbReference>
<keyword evidence="12" id="KW-0902">Two-component regulatory system</keyword>
<keyword evidence="4" id="KW-1003">Cell membrane</keyword>
<keyword evidence="10" id="KW-0067">ATP-binding</keyword>
<dbReference type="GO" id="GO:0005886">
    <property type="term" value="C:plasma membrane"/>
    <property type="evidence" value="ECO:0007669"/>
    <property type="project" value="UniProtKB-SubCell"/>
</dbReference>
<evidence type="ECO:0000256" key="6">
    <source>
        <dbReference type="ARBA" id="ARBA00022679"/>
    </source>
</evidence>
<dbReference type="CDD" id="cd00075">
    <property type="entry name" value="HATPase"/>
    <property type="match status" value="1"/>
</dbReference>
<evidence type="ECO:0000313" key="16">
    <source>
        <dbReference type="EMBL" id="GLR69472.1"/>
    </source>
</evidence>
<dbReference type="Proteomes" id="UP001156601">
    <property type="component" value="Unassembled WGS sequence"/>
</dbReference>
<dbReference type="PROSITE" id="PS50109">
    <property type="entry name" value="HIS_KIN"/>
    <property type="match status" value="1"/>
</dbReference>
<dbReference type="PRINTS" id="PR00344">
    <property type="entry name" value="BCTRLSENSOR"/>
</dbReference>
<evidence type="ECO:0000256" key="3">
    <source>
        <dbReference type="ARBA" id="ARBA00012438"/>
    </source>
</evidence>
<dbReference type="InterPro" id="IPR036097">
    <property type="entry name" value="HisK_dim/P_sf"/>
</dbReference>
<dbReference type="Pfam" id="PF00512">
    <property type="entry name" value="HisKA"/>
    <property type="match status" value="1"/>
</dbReference>
<dbReference type="InterPro" id="IPR003661">
    <property type="entry name" value="HisK_dim/P_dom"/>
</dbReference>
<evidence type="ECO:0000256" key="14">
    <source>
        <dbReference type="SAM" id="Phobius"/>
    </source>
</evidence>
<evidence type="ECO:0000256" key="12">
    <source>
        <dbReference type="ARBA" id="ARBA00023012"/>
    </source>
</evidence>
<dbReference type="InterPro" id="IPR005467">
    <property type="entry name" value="His_kinase_dom"/>
</dbReference>
<keyword evidence="17" id="KW-1185">Reference proteome</keyword>
<dbReference type="PANTHER" id="PTHR45528:SF1">
    <property type="entry name" value="SENSOR HISTIDINE KINASE CPXA"/>
    <property type="match status" value="1"/>
</dbReference>
<reference evidence="16" key="2">
    <citation type="submission" date="2023-01" db="EMBL/GenBank/DDBJ databases">
        <title>Draft genome sequence of Agaribacter marinus strain NBRC 110023.</title>
        <authorList>
            <person name="Sun Q."/>
            <person name="Mori K."/>
        </authorList>
    </citation>
    <scope>NUCLEOTIDE SEQUENCE</scope>
    <source>
        <strain evidence="16">NBRC 110023</strain>
    </source>
</reference>
<dbReference type="GO" id="GO:0000155">
    <property type="term" value="F:phosphorelay sensor kinase activity"/>
    <property type="evidence" value="ECO:0007669"/>
    <property type="project" value="InterPro"/>
</dbReference>
<evidence type="ECO:0000256" key="4">
    <source>
        <dbReference type="ARBA" id="ARBA00022475"/>
    </source>
</evidence>
<evidence type="ECO:0000313" key="17">
    <source>
        <dbReference type="Proteomes" id="UP001156601"/>
    </source>
</evidence>
<keyword evidence="8" id="KW-0547">Nucleotide-binding</keyword>
<accession>A0AA37SUG8</accession>
<evidence type="ECO:0000256" key="11">
    <source>
        <dbReference type="ARBA" id="ARBA00022989"/>
    </source>
</evidence>
<dbReference type="InterPro" id="IPR050398">
    <property type="entry name" value="HssS/ArlS-like"/>
</dbReference>
<dbReference type="InterPro" id="IPR004358">
    <property type="entry name" value="Sig_transdc_His_kin-like_C"/>
</dbReference>
<feature type="domain" description="Histidine kinase" evidence="15">
    <location>
        <begin position="166"/>
        <end position="374"/>
    </location>
</feature>
<evidence type="ECO:0000256" key="8">
    <source>
        <dbReference type="ARBA" id="ARBA00022741"/>
    </source>
</evidence>
<dbReference type="EC" id="2.7.13.3" evidence="3"/>